<evidence type="ECO:0000256" key="6">
    <source>
        <dbReference type="ARBA" id="ARBA00023136"/>
    </source>
</evidence>
<protein>
    <recommendedName>
        <fullName evidence="8">GOLD domain-containing protein</fullName>
    </recommendedName>
</protein>
<keyword evidence="3 7" id="KW-0812">Transmembrane</keyword>
<dbReference type="PANTHER" id="PTHR22811">
    <property type="entry name" value="TRANSMEMBRANE EMP24 DOMAIN-CONTAINING PROTEIN"/>
    <property type="match status" value="1"/>
</dbReference>
<dbReference type="InterPro" id="IPR009038">
    <property type="entry name" value="GOLD_dom"/>
</dbReference>
<evidence type="ECO:0000256" key="7">
    <source>
        <dbReference type="RuleBase" id="RU003827"/>
    </source>
</evidence>
<sequence>MKFDLPFAAARCFAEDIKKYSMTFGKYSIVSPNEGHPVHENQTITVRVTTQGGSSSHHFAEHVQSGQFAFVAQESGDYLVCFWSDASNNHQVTLSIDFEWKTGVAAKESSNIVKKSKIDQMVYEVQLMEETAKSIKDEMSYLIQR</sequence>
<feature type="domain" description="GOLD" evidence="8">
    <location>
        <begin position="10"/>
        <end position="127"/>
    </location>
</feature>
<organism evidence="9 10">
    <name type="scientific">Trifolium subterraneum</name>
    <name type="common">Subterranean clover</name>
    <dbReference type="NCBI Taxonomy" id="3900"/>
    <lineage>
        <taxon>Eukaryota</taxon>
        <taxon>Viridiplantae</taxon>
        <taxon>Streptophyta</taxon>
        <taxon>Embryophyta</taxon>
        <taxon>Tracheophyta</taxon>
        <taxon>Spermatophyta</taxon>
        <taxon>Magnoliopsida</taxon>
        <taxon>eudicotyledons</taxon>
        <taxon>Gunneridae</taxon>
        <taxon>Pentapetalae</taxon>
        <taxon>rosids</taxon>
        <taxon>fabids</taxon>
        <taxon>Fabales</taxon>
        <taxon>Fabaceae</taxon>
        <taxon>Papilionoideae</taxon>
        <taxon>50 kb inversion clade</taxon>
        <taxon>NPAAA clade</taxon>
        <taxon>Hologalegina</taxon>
        <taxon>IRL clade</taxon>
        <taxon>Trifolieae</taxon>
        <taxon>Trifolium</taxon>
    </lineage>
</organism>
<keyword evidence="5" id="KW-1133">Transmembrane helix</keyword>
<dbReference type="InterPro" id="IPR015720">
    <property type="entry name" value="Emp24-like"/>
</dbReference>
<comment type="subcellular location">
    <subcellularLocation>
        <location evidence="1 7">Membrane</location>
        <topology evidence="1 7">Single-pass type I membrane protein</topology>
    </subcellularLocation>
</comment>
<evidence type="ECO:0000313" key="10">
    <source>
        <dbReference type="Proteomes" id="UP000242715"/>
    </source>
</evidence>
<evidence type="ECO:0000313" key="9">
    <source>
        <dbReference type="EMBL" id="GAU51563.1"/>
    </source>
</evidence>
<evidence type="ECO:0000256" key="2">
    <source>
        <dbReference type="ARBA" id="ARBA00007104"/>
    </source>
</evidence>
<dbReference type="EMBL" id="DF975239">
    <property type="protein sequence ID" value="GAU51563.1"/>
    <property type="molecule type" value="Genomic_DNA"/>
</dbReference>
<dbReference type="PROSITE" id="PS50866">
    <property type="entry name" value="GOLD"/>
    <property type="match status" value="1"/>
</dbReference>
<evidence type="ECO:0000256" key="4">
    <source>
        <dbReference type="ARBA" id="ARBA00022729"/>
    </source>
</evidence>
<dbReference type="Proteomes" id="UP000242715">
    <property type="component" value="Unassembled WGS sequence"/>
</dbReference>
<keyword evidence="10" id="KW-1185">Reference proteome</keyword>
<name>A0A2Z6P9A1_TRISU</name>
<dbReference type="SMART" id="SM01190">
    <property type="entry name" value="EMP24_GP25L"/>
    <property type="match status" value="1"/>
</dbReference>
<evidence type="ECO:0000256" key="3">
    <source>
        <dbReference type="ARBA" id="ARBA00022692"/>
    </source>
</evidence>
<dbReference type="OrthoDB" id="759142at2759"/>
<keyword evidence="6" id="KW-0472">Membrane</keyword>
<evidence type="ECO:0000256" key="5">
    <source>
        <dbReference type="ARBA" id="ARBA00022989"/>
    </source>
</evidence>
<proteinExistence type="inferred from homology"/>
<dbReference type="GO" id="GO:0016020">
    <property type="term" value="C:membrane"/>
    <property type="evidence" value="ECO:0007669"/>
    <property type="project" value="UniProtKB-SubCell"/>
</dbReference>
<dbReference type="Pfam" id="PF01105">
    <property type="entry name" value="EMP24_GP25L"/>
    <property type="match status" value="1"/>
</dbReference>
<comment type="similarity">
    <text evidence="2 7">Belongs to the EMP24/GP25L family.</text>
</comment>
<dbReference type="AlphaFoldDB" id="A0A2Z6P9A1"/>
<evidence type="ECO:0000259" key="8">
    <source>
        <dbReference type="PROSITE" id="PS50866"/>
    </source>
</evidence>
<reference evidence="10" key="1">
    <citation type="journal article" date="2017" name="Front. Plant Sci.">
        <title>Climate Clever Clovers: New Paradigm to Reduce the Environmental Footprint of Ruminants by Breeding Low Methanogenic Forages Utilizing Haplotype Variation.</title>
        <authorList>
            <person name="Kaur P."/>
            <person name="Appels R."/>
            <person name="Bayer P.E."/>
            <person name="Keeble-Gagnere G."/>
            <person name="Wang J."/>
            <person name="Hirakawa H."/>
            <person name="Shirasawa K."/>
            <person name="Vercoe P."/>
            <person name="Stefanova K."/>
            <person name="Durmic Z."/>
            <person name="Nichols P."/>
            <person name="Revell C."/>
            <person name="Isobe S.N."/>
            <person name="Edwards D."/>
            <person name="Erskine W."/>
        </authorList>
    </citation>
    <scope>NUCLEOTIDE SEQUENCE [LARGE SCALE GENOMIC DNA]</scope>
    <source>
        <strain evidence="10">cv. Daliak</strain>
    </source>
</reference>
<gene>
    <name evidence="9" type="ORF">TSUD_414200</name>
</gene>
<accession>A0A2Z6P9A1</accession>
<evidence type="ECO:0000256" key="1">
    <source>
        <dbReference type="ARBA" id="ARBA00004479"/>
    </source>
</evidence>
<keyword evidence="4" id="KW-0732">Signal</keyword>